<feature type="compositionally biased region" description="Basic and acidic residues" evidence="3">
    <location>
        <begin position="425"/>
        <end position="447"/>
    </location>
</feature>
<reference evidence="5 6" key="1">
    <citation type="journal article" date="2020" name="bioRxiv">
        <title>Metabolic contributions of an alphaproteobacterial endosymbiont in the apicomplexan Cardiosporidium cionae.</title>
        <authorList>
            <person name="Hunter E.S."/>
            <person name="Paight C.J."/>
            <person name="Lane C.E."/>
        </authorList>
    </citation>
    <scope>NUCLEOTIDE SEQUENCE [LARGE SCALE GENOMIC DNA]</scope>
    <source>
        <strain evidence="5">ESH_2018</strain>
    </source>
</reference>
<dbReference type="PANTHER" id="PTHR22999:SF23">
    <property type="entry name" value="SORTING NEXIN-16"/>
    <property type="match status" value="1"/>
</dbReference>
<dbReference type="Proteomes" id="UP000823046">
    <property type="component" value="Unassembled WGS sequence"/>
</dbReference>
<keyword evidence="6" id="KW-1185">Reference proteome</keyword>
<evidence type="ECO:0000256" key="1">
    <source>
        <dbReference type="ARBA" id="ARBA00004496"/>
    </source>
</evidence>
<dbReference type="CDD" id="cd06093">
    <property type="entry name" value="PX_domain"/>
    <property type="match status" value="1"/>
</dbReference>
<keyword evidence="2" id="KW-0963">Cytoplasm</keyword>
<organism evidence="5 6">
    <name type="scientific">Cardiosporidium cionae</name>
    <dbReference type="NCBI Taxonomy" id="476202"/>
    <lineage>
        <taxon>Eukaryota</taxon>
        <taxon>Sar</taxon>
        <taxon>Alveolata</taxon>
        <taxon>Apicomplexa</taxon>
        <taxon>Aconoidasida</taxon>
        <taxon>Nephromycida</taxon>
        <taxon>Cardiosporidium</taxon>
    </lineage>
</organism>
<dbReference type="InterPro" id="IPR023393">
    <property type="entry name" value="START-like_dom_sf"/>
</dbReference>
<comment type="subcellular location">
    <subcellularLocation>
        <location evidence="1">Cytoplasm</location>
    </subcellularLocation>
</comment>
<dbReference type="PROSITE" id="PS50195">
    <property type="entry name" value="PX"/>
    <property type="match status" value="1"/>
</dbReference>
<accession>A0ABQ7J782</accession>
<evidence type="ECO:0000313" key="5">
    <source>
        <dbReference type="EMBL" id="KAF8819853.1"/>
    </source>
</evidence>
<feature type="region of interest" description="Disordered" evidence="3">
    <location>
        <begin position="764"/>
        <end position="799"/>
    </location>
</feature>
<proteinExistence type="predicted"/>
<feature type="region of interest" description="Disordered" evidence="3">
    <location>
        <begin position="419"/>
        <end position="447"/>
    </location>
</feature>
<evidence type="ECO:0000313" key="6">
    <source>
        <dbReference type="Proteomes" id="UP000823046"/>
    </source>
</evidence>
<gene>
    <name evidence="5" type="ORF">IE077_003886</name>
</gene>
<dbReference type="InterPro" id="IPR001683">
    <property type="entry name" value="PX_dom"/>
</dbReference>
<dbReference type="Gene3D" id="3.30.530.20">
    <property type="match status" value="1"/>
</dbReference>
<dbReference type="InterPro" id="IPR036871">
    <property type="entry name" value="PX_dom_sf"/>
</dbReference>
<sequence length="799" mass="90402">MEATQLMARSLLDAEITDAKAITNEQRKTFMVYEIHLTAHNGEKWRKYRRYSEFFDLSKKLARMTSPPHSQYLPIIPPKKGFGTFDPPFIEQRRKDLQKYLMELLSCPPDISLHSLVCEFLQIPIHLMTYLQESVAHTQETSPITPVVSKASPSFVKKEALPSKQLFIARTIRFETESLGLTDSDKINSFLHCLQDFPKNKVAILREFDRWLFTSKTEFTEDLTVMILIGSSNNGLLFEIGGFDDSWMATAKALQILCKLSSFEFCSYANVFVRTLCTIDPIVYFKGMGLQNLLRLNVGMIRKDALNLLMILNTTLKDSLIYDVLSNDSWALREFQRWRTLKLEEENSRFLIIPSKISQTLLHEEPIISNCLSKQEYERLAEKAFTALQTLFSTFGMDAMEFLSSPTPRITSLLDKTAMPSPEISSDKQRDASIKKEEFSVEETVKKDETMQEISLPAVHTDEGHEGVTDAAPSTVSFHPEVSSIPLSPRSNEYVSLTWRKLAVPPSFEDFKVSMGYQQITPSGNSSESSYIIRGVLTLPFNSILITAALTDFRSIIKEIMEREDLTDLEQKDMQILKDAHWNTKIRYLSLLEQVNEVSQIFDCSLEASHGPHILTRLCVLKSIKYNLLDESFFIVFTSTSHPSSQQPHQSPYIGNPLFIPTQEKRVNLHASGIEIKPVSSSSSCLNFVVMLPANSILTTSAELLGESFHFWNSLNNFCSLLKLWSPLSVKYSWPILEAAFRNATMASSSERRSGSANSSPLVVAKLSSNSPENQKPIPHCTSPSPQAHCPPLELPSTF</sequence>
<dbReference type="SUPFAM" id="SSF64268">
    <property type="entry name" value="PX domain"/>
    <property type="match status" value="1"/>
</dbReference>
<name>A0ABQ7J782_9APIC</name>
<evidence type="ECO:0000259" key="4">
    <source>
        <dbReference type="PROSITE" id="PS50195"/>
    </source>
</evidence>
<dbReference type="InterPro" id="IPR051837">
    <property type="entry name" value="SortingNexin/PXDomain-PKLike"/>
</dbReference>
<evidence type="ECO:0000256" key="3">
    <source>
        <dbReference type="SAM" id="MobiDB-lite"/>
    </source>
</evidence>
<feature type="domain" description="PX" evidence="4">
    <location>
        <begin position="11"/>
        <end position="128"/>
    </location>
</feature>
<dbReference type="SMART" id="SM00312">
    <property type="entry name" value="PX"/>
    <property type="match status" value="1"/>
</dbReference>
<dbReference type="EMBL" id="JADAQX010000578">
    <property type="protein sequence ID" value="KAF8819853.1"/>
    <property type="molecule type" value="Genomic_DNA"/>
</dbReference>
<protein>
    <submittedName>
        <fullName evidence="5">Sorting nexin-29</fullName>
    </submittedName>
</protein>
<dbReference type="Gene3D" id="3.30.1520.10">
    <property type="entry name" value="Phox-like domain"/>
    <property type="match status" value="1"/>
</dbReference>
<feature type="region of interest" description="Disordered" evidence="3">
    <location>
        <begin position="461"/>
        <end position="483"/>
    </location>
</feature>
<dbReference type="Pfam" id="PF00787">
    <property type="entry name" value="PX"/>
    <property type="match status" value="1"/>
</dbReference>
<dbReference type="PANTHER" id="PTHR22999">
    <property type="entry name" value="PX SERINE/THREONINE KINASE PXK"/>
    <property type="match status" value="1"/>
</dbReference>
<evidence type="ECO:0000256" key="2">
    <source>
        <dbReference type="ARBA" id="ARBA00022490"/>
    </source>
</evidence>
<comment type="caution">
    <text evidence="5">The sequence shown here is derived from an EMBL/GenBank/DDBJ whole genome shotgun (WGS) entry which is preliminary data.</text>
</comment>